<protein>
    <submittedName>
        <fullName evidence="2">Glycogen debranching enzyme</fullName>
    </submittedName>
</protein>
<sequence length="318" mass="35937">MSAGLPHFSCSWSRVWGRDIFLSLPGLLIIPGRVAEAKYALVLVRLMILSIASTARHGLIPNLISSMGAAPRYNSRDSTWFFLYGIKQYVQLTSDSNILSEKVYRVFRTDDSDADLVQDEDTVPLNVIIQEIMQRHYSGIDFIERDAGEKIDSSMKEEGFHITCGVDPDTGFLFGGSRWNCGTWMDKMGSSEKAKNKGFPATPRDGSCVELVGLFSAISKWLEELSTKSQYPYRGVKGTDETVVTWGSLNVKIQQNFEKYFWIPQDRNEAMKKFPKDVSVLNRTGIYKDTVNSSLVYTDYQFRPNVLVSMVVVSSYFN</sequence>
<feature type="domain" description="Glycogen debranching enzyme C-terminal" evidence="1">
    <location>
        <begin position="1"/>
        <end position="317"/>
    </location>
</feature>
<dbReference type="InterPro" id="IPR010401">
    <property type="entry name" value="AGL/Gdb1"/>
</dbReference>
<dbReference type="GO" id="GO:0005980">
    <property type="term" value="P:glycogen catabolic process"/>
    <property type="evidence" value="ECO:0007669"/>
    <property type="project" value="InterPro"/>
</dbReference>
<evidence type="ECO:0000313" key="2">
    <source>
        <dbReference type="EMBL" id="KII64617.1"/>
    </source>
</evidence>
<gene>
    <name evidence="2" type="ORF">RF11_05121</name>
</gene>
<name>A0A0C2MSG4_THEKT</name>
<dbReference type="InterPro" id="IPR012341">
    <property type="entry name" value="6hp_glycosidase-like_sf"/>
</dbReference>
<comment type="caution">
    <text evidence="2">The sequence shown here is derived from an EMBL/GenBank/DDBJ whole genome shotgun (WGS) entry which is preliminary data.</text>
</comment>
<dbReference type="InterPro" id="IPR008928">
    <property type="entry name" value="6-hairpin_glycosidase_sf"/>
</dbReference>
<evidence type="ECO:0000313" key="3">
    <source>
        <dbReference type="Proteomes" id="UP000031668"/>
    </source>
</evidence>
<dbReference type="PANTHER" id="PTHR10569:SF2">
    <property type="entry name" value="GLYCOGEN DEBRANCHING ENZYME"/>
    <property type="match status" value="1"/>
</dbReference>
<dbReference type="SUPFAM" id="SSF48208">
    <property type="entry name" value="Six-hairpin glycosidases"/>
    <property type="match status" value="1"/>
</dbReference>
<dbReference type="GO" id="GO:0004135">
    <property type="term" value="F:amylo-alpha-1,6-glucosidase activity"/>
    <property type="evidence" value="ECO:0007669"/>
    <property type="project" value="InterPro"/>
</dbReference>
<dbReference type="InterPro" id="IPR032790">
    <property type="entry name" value="GDE_C"/>
</dbReference>
<keyword evidence="3" id="KW-1185">Reference proteome</keyword>
<dbReference type="AlphaFoldDB" id="A0A0C2MSG4"/>
<dbReference type="EMBL" id="JWZT01004163">
    <property type="protein sequence ID" value="KII64617.1"/>
    <property type="molecule type" value="Genomic_DNA"/>
</dbReference>
<dbReference type="PANTHER" id="PTHR10569">
    <property type="entry name" value="GLYCOGEN DEBRANCHING ENZYME"/>
    <property type="match status" value="1"/>
</dbReference>
<evidence type="ECO:0000259" key="1">
    <source>
        <dbReference type="Pfam" id="PF06202"/>
    </source>
</evidence>
<organism evidence="2 3">
    <name type="scientific">Thelohanellus kitauei</name>
    <name type="common">Myxosporean</name>
    <dbReference type="NCBI Taxonomy" id="669202"/>
    <lineage>
        <taxon>Eukaryota</taxon>
        <taxon>Metazoa</taxon>
        <taxon>Cnidaria</taxon>
        <taxon>Myxozoa</taxon>
        <taxon>Myxosporea</taxon>
        <taxon>Bivalvulida</taxon>
        <taxon>Platysporina</taxon>
        <taxon>Myxobolidae</taxon>
        <taxon>Thelohanellus</taxon>
    </lineage>
</organism>
<dbReference type="GO" id="GO:0004134">
    <property type="term" value="F:4-alpha-glucanotransferase activity"/>
    <property type="evidence" value="ECO:0007669"/>
    <property type="project" value="InterPro"/>
</dbReference>
<dbReference type="Pfam" id="PF06202">
    <property type="entry name" value="GDE_C"/>
    <property type="match status" value="1"/>
</dbReference>
<proteinExistence type="predicted"/>
<accession>A0A0C2MSG4</accession>
<dbReference type="Proteomes" id="UP000031668">
    <property type="component" value="Unassembled WGS sequence"/>
</dbReference>
<dbReference type="Gene3D" id="1.50.10.10">
    <property type="match status" value="1"/>
</dbReference>
<dbReference type="OrthoDB" id="6019729at2759"/>
<reference evidence="2 3" key="1">
    <citation type="journal article" date="2014" name="Genome Biol. Evol.">
        <title>The genome of the myxosporean Thelohanellus kitauei shows adaptations to nutrient acquisition within its fish host.</title>
        <authorList>
            <person name="Yang Y."/>
            <person name="Xiong J."/>
            <person name="Zhou Z."/>
            <person name="Huo F."/>
            <person name="Miao W."/>
            <person name="Ran C."/>
            <person name="Liu Y."/>
            <person name="Zhang J."/>
            <person name="Feng J."/>
            <person name="Wang M."/>
            <person name="Wang M."/>
            <person name="Wang L."/>
            <person name="Yao B."/>
        </authorList>
    </citation>
    <scope>NUCLEOTIDE SEQUENCE [LARGE SCALE GENOMIC DNA]</scope>
    <source>
        <strain evidence="2">Wuqing</strain>
    </source>
</reference>